<evidence type="ECO:0000313" key="1">
    <source>
        <dbReference type="EMBL" id="KKK74779.1"/>
    </source>
</evidence>
<sequence length="160" mass="17538">MASTQIKVPSGWFVTIFGDEDGELVARNGKTGRKRQMSNLQVPFPGPEIIDKVLKDHKIRVKDSNGHTHLFEGSKAAGAQAWQLYMEYLRGLLRPGRKHPVGDEDVRKIAAGLTVFGRRETIRTKAMSSEEFDTMAAEALKAADGDAVKALAAMKAQMVA</sequence>
<accession>A0A0F9A880</accession>
<gene>
    <name evidence="1" type="ORF">LCGC14_2880340</name>
</gene>
<dbReference type="EMBL" id="LAZR01056158">
    <property type="protein sequence ID" value="KKK74779.1"/>
    <property type="molecule type" value="Genomic_DNA"/>
</dbReference>
<comment type="caution">
    <text evidence="1">The sequence shown here is derived from an EMBL/GenBank/DDBJ whole genome shotgun (WGS) entry which is preliminary data.</text>
</comment>
<organism evidence="1">
    <name type="scientific">marine sediment metagenome</name>
    <dbReference type="NCBI Taxonomy" id="412755"/>
    <lineage>
        <taxon>unclassified sequences</taxon>
        <taxon>metagenomes</taxon>
        <taxon>ecological metagenomes</taxon>
    </lineage>
</organism>
<proteinExistence type="predicted"/>
<protein>
    <submittedName>
        <fullName evidence="1">Uncharacterized protein</fullName>
    </submittedName>
</protein>
<dbReference type="AlphaFoldDB" id="A0A0F9A880"/>
<reference evidence="1" key="1">
    <citation type="journal article" date="2015" name="Nature">
        <title>Complex archaea that bridge the gap between prokaryotes and eukaryotes.</title>
        <authorList>
            <person name="Spang A."/>
            <person name="Saw J.H."/>
            <person name="Jorgensen S.L."/>
            <person name="Zaremba-Niedzwiedzka K."/>
            <person name="Martijn J."/>
            <person name="Lind A.E."/>
            <person name="van Eijk R."/>
            <person name="Schleper C."/>
            <person name="Guy L."/>
            <person name="Ettema T.J."/>
        </authorList>
    </citation>
    <scope>NUCLEOTIDE SEQUENCE</scope>
</reference>
<name>A0A0F9A880_9ZZZZ</name>